<keyword evidence="5" id="KW-1015">Disulfide bond</keyword>
<dbReference type="SUPFAM" id="SSF54423">
    <property type="entry name" value="DsbC/DsbG N-terminal domain-like"/>
    <property type="match status" value="1"/>
</dbReference>
<dbReference type="InterPro" id="IPR018950">
    <property type="entry name" value="DiS-bond_isomerase_DsbC/G_N"/>
</dbReference>
<gene>
    <name evidence="10" type="ORF">BECKLFY1418B_GA0070995_100383</name>
</gene>
<dbReference type="Gene3D" id="3.10.450.70">
    <property type="entry name" value="Disulphide bond isomerase, DsbC/G, N-terminal"/>
    <property type="match status" value="1"/>
</dbReference>
<dbReference type="SUPFAM" id="SSF52833">
    <property type="entry name" value="Thioredoxin-like"/>
    <property type="match status" value="1"/>
</dbReference>
<reference evidence="10" key="1">
    <citation type="submission" date="2019-02" db="EMBL/GenBank/DDBJ databases">
        <authorList>
            <person name="Gruber-Vodicka R. H."/>
            <person name="Seah K. B. B."/>
        </authorList>
    </citation>
    <scope>NUCLEOTIDE SEQUENCE</scope>
    <source>
        <strain evidence="10">BECK_M7</strain>
    </source>
</reference>
<evidence type="ECO:0000259" key="8">
    <source>
        <dbReference type="Pfam" id="PF10411"/>
    </source>
</evidence>
<dbReference type="InterPro" id="IPR036249">
    <property type="entry name" value="Thioredoxin-like_sf"/>
</dbReference>
<feature type="signal peptide" evidence="7">
    <location>
        <begin position="1"/>
        <end position="22"/>
    </location>
</feature>
<evidence type="ECO:0000313" key="10">
    <source>
        <dbReference type="EMBL" id="VFJ86523.1"/>
    </source>
</evidence>
<organism evidence="10">
    <name type="scientific">Candidatus Kentrum sp. LFY</name>
    <dbReference type="NCBI Taxonomy" id="2126342"/>
    <lineage>
        <taxon>Bacteria</taxon>
        <taxon>Pseudomonadati</taxon>
        <taxon>Pseudomonadota</taxon>
        <taxon>Gammaproteobacteria</taxon>
        <taxon>Candidatus Kentrum</taxon>
    </lineage>
</organism>
<dbReference type="Gene3D" id="3.40.30.10">
    <property type="entry name" value="Glutaredoxin"/>
    <property type="match status" value="1"/>
</dbReference>
<dbReference type="PANTHER" id="PTHR35272">
    <property type="entry name" value="THIOL:DISULFIDE INTERCHANGE PROTEIN DSBC-RELATED"/>
    <property type="match status" value="1"/>
</dbReference>
<comment type="function">
    <text evidence="7">Required for disulfide bond formation in some periplasmic proteins. Acts by transferring its disulfide bond to other proteins and is reduced in the process.</text>
</comment>
<dbReference type="Pfam" id="PF13098">
    <property type="entry name" value="Thioredoxin_2"/>
    <property type="match status" value="1"/>
</dbReference>
<keyword evidence="3 7" id="KW-0732">Signal</keyword>
<evidence type="ECO:0000256" key="4">
    <source>
        <dbReference type="ARBA" id="ARBA00022764"/>
    </source>
</evidence>
<evidence type="ECO:0000259" key="9">
    <source>
        <dbReference type="Pfam" id="PF13098"/>
    </source>
</evidence>
<protein>
    <recommendedName>
        <fullName evidence="7">Thiol:disulfide interchange protein</fullName>
    </recommendedName>
</protein>
<dbReference type="InterPro" id="IPR051470">
    <property type="entry name" value="Thiol:disulfide_interchange"/>
</dbReference>
<dbReference type="InterPro" id="IPR033954">
    <property type="entry name" value="DiS-bond_Isoase_DsbC/G"/>
</dbReference>
<dbReference type="PANTHER" id="PTHR35272:SF3">
    <property type="entry name" value="THIOL:DISULFIDE INTERCHANGE PROTEIN DSBC"/>
    <property type="match status" value="1"/>
</dbReference>
<name>A0A450U5P6_9GAMM</name>
<sequence>MLLKRLFSLIAIVALCPSISMAAKDPLPKIPAPVLQAVDRIFTTKPDSITRAPIQGLYEITSGLRIIYVSEDGKFAIQGDIFDIEEKKNLTEKKQNRARGNAIDSVEKEDMITFSPDNTRHTITVFTDVDCGYCRKLHNEVPKFNDAGIEVRYLAFPRAGVSSDTYDKMVSVWCAKDRQKAMTNAKNGKTIATKRCTNPVKEHFALGRKIGITGTPAIVLEDGTLVPGYLSASRLQGMLEKDF</sequence>
<dbReference type="CDD" id="cd03020">
    <property type="entry name" value="DsbA_DsbC_DsbG"/>
    <property type="match status" value="1"/>
</dbReference>
<comment type="similarity">
    <text evidence="2 7">Belongs to the thioredoxin family. DsbC subfamily.</text>
</comment>
<evidence type="ECO:0000256" key="1">
    <source>
        <dbReference type="ARBA" id="ARBA00004418"/>
    </source>
</evidence>
<feature type="domain" description="Thioredoxin-like fold" evidence="9">
    <location>
        <begin position="118"/>
        <end position="239"/>
    </location>
</feature>
<feature type="chain" id="PRO_5018808765" description="Thiol:disulfide interchange protein" evidence="7">
    <location>
        <begin position="23"/>
        <end position="243"/>
    </location>
</feature>
<feature type="domain" description="Disulphide bond isomerase DsbC/G N-terminal" evidence="8">
    <location>
        <begin position="32"/>
        <end position="92"/>
    </location>
</feature>
<keyword evidence="4 7" id="KW-0574">Periplasm</keyword>
<dbReference type="AlphaFoldDB" id="A0A450U5P6"/>
<evidence type="ECO:0000256" key="5">
    <source>
        <dbReference type="ARBA" id="ARBA00023157"/>
    </source>
</evidence>
<dbReference type="GO" id="GO:0042597">
    <property type="term" value="C:periplasmic space"/>
    <property type="evidence" value="ECO:0007669"/>
    <property type="project" value="UniProtKB-SubCell"/>
</dbReference>
<evidence type="ECO:0000256" key="7">
    <source>
        <dbReference type="RuleBase" id="RU364038"/>
    </source>
</evidence>
<evidence type="ECO:0000256" key="3">
    <source>
        <dbReference type="ARBA" id="ARBA00022729"/>
    </source>
</evidence>
<dbReference type="EMBL" id="CAADFF010000003">
    <property type="protein sequence ID" value="VFJ86523.1"/>
    <property type="molecule type" value="Genomic_DNA"/>
</dbReference>
<dbReference type="InterPro" id="IPR009094">
    <property type="entry name" value="DiS-bond_isomerase_DsbC/G_N_sf"/>
</dbReference>
<proteinExistence type="inferred from homology"/>
<keyword evidence="6 7" id="KW-0676">Redox-active center</keyword>
<comment type="subcellular location">
    <subcellularLocation>
        <location evidence="1 7">Periplasm</location>
    </subcellularLocation>
</comment>
<accession>A0A450U5P6</accession>
<dbReference type="InterPro" id="IPR012336">
    <property type="entry name" value="Thioredoxin-like_fold"/>
</dbReference>
<evidence type="ECO:0000256" key="6">
    <source>
        <dbReference type="ARBA" id="ARBA00023284"/>
    </source>
</evidence>
<dbReference type="Pfam" id="PF10411">
    <property type="entry name" value="DsbC_N"/>
    <property type="match status" value="1"/>
</dbReference>
<evidence type="ECO:0000256" key="2">
    <source>
        <dbReference type="ARBA" id="ARBA00009813"/>
    </source>
</evidence>